<protein>
    <submittedName>
        <fullName evidence="6">Xylulose kinase</fullName>
    </submittedName>
</protein>
<dbReference type="PANTHER" id="PTHR43095:SF5">
    <property type="entry name" value="XYLULOSE KINASE"/>
    <property type="match status" value="1"/>
</dbReference>
<dbReference type="InterPro" id="IPR050406">
    <property type="entry name" value="FGGY_Carb_Kinase"/>
</dbReference>
<dbReference type="STRING" id="1265818.MAQA_00525"/>
<comment type="similarity">
    <text evidence="1">Belongs to the FGGY kinase family.</text>
</comment>
<evidence type="ECO:0000256" key="1">
    <source>
        <dbReference type="ARBA" id="ARBA00009156"/>
    </source>
</evidence>
<feature type="domain" description="Carbohydrate kinase FGGY N-terminal" evidence="5">
    <location>
        <begin position="4"/>
        <end position="223"/>
    </location>
</feature>
<keyword evidence="2" id="KW-0597">Phosphoprotein</keyword>
<dbReference type="RefSeq" id="WP_206537493.1">
    <property type="nucleotide sequence ID" value="NZ_AOCG01000001.1"/>
</dbReference>
<dbReference type="PATRIC" id="fig|1265818.5.peg.103"/>
<reference evidence="6 7" key="1">
    <citation type="journal article" date="2014" name="Int. J. Syst. Evol. Microbiol.">
        <title>Listeria floridensis sp. nov., Listeria aquatica sp. nov., Listeria cornellensis sp. nov., Listeria riparia sp. nov. and Listeria grandensis sp. nov., from agricultural and natural environments.</title>
        <authorList>
            <person name="den Bakker H.C."/>
            <person name="Warchocki S."/>
            <person name="Wright E.M."/>
            <person name="Allred A.F."/>
            <person name="Ahlstrom C."/>
            <person name="Manuel C.S."/>
            <person name="Stasiewicz M.J."/>
            <person name="Burrell A."/>
            <person name="Roof S."/>
            <person name="Strawn L."/>
            <person name="Fortes E.D."/>
            <person name="Nightingale K.K."/>
            <person name="Kephart D."/>
            <person name="Wiedmann M."/>
        </authorList>
    </citation>
    <scope>NUCLEOTIDE SEQUENCE [LARGE SCALE GENOMIC DNA]</scope>
    <source>
        <strain evidence="6 7">FSL S10-1188</strain>
    </source>
</reference>
<gene>
    <name evidence="6" type="ORF">MAQA_00525</name>
</gene>
<dbReference type="InterPro" id="IPR018484">
    <property type="entry name" value="FGGY_N"/>
</dbReference>
<dbReference type="Pfam" id="PF00370">
    <property type="entry name" value="FGGY_N"/>
    <property type="match status" value="1"/>
</dbReference>
<dbReference type="GO" id="GO:0016301">
    <property type="term" value="F:kinase activity"/>
    <property type="evidence" value="ECO:0007669"/>
    <property type="project" value="UniProtKB-KW"/>
</dbReference>
<accession>W7BFA1</accession>
<name>W7BFA1_9LIST</name>
<comment type="caution">
    <text evidence="6">The sequence shown here is derived from an EMBL/GenBank/DDBJ whole genome shotgun (WGS) entry which is preliminary data.</text>
</comment>
<evidence type="ECO:0000313" key="7">
    <source>
        <dbReference type="Proteomes" id="UP000019246"/>
    </source>
</evidence>
<dbReference type="SUPFAM" id="SSF53067">
    <property type="entry name" value="Actin-like ATPase domain"/>
    <property type="match status" value="1"/>
</dbReference>
<dbReference type="PANTHER" id="PTHR43095">
    <property type="entry name" value="SUGAR KINASE"/>
    <property type="match status" value="1"/>
</dbReference>
<keyword evidence="3" id="KW-0808">Transferase</keyword>
<evidence type="ECO:0000313" key="6">
    <source>
        <dbReference type="EMBL" id="EUJ21841.1"/>
    </source>
</evidence>
<dbReference type="EMBL" id="AOCG01000001">
    <property type="protein sequence ID" value="EUJ21841.1"/>
    <property type="molecule type" value="Genomic_DNA"/>
</dbReference>
<keyword evidence="4 6" id="KW-0418">Kinase</keyword>
<dbReference type="GO" id="GO:0005975">
    <property type="term" value="P:carbohydrate metabolic process"/>
    <property type="evidence" value="ECO:0007669"/>
    <property type="project" value="InterPro"/>
</dbReference>
<proteinExistence type="inferred from homology"/>
<dbReference type="Proteomes" id="UP000019246">
    <property type="component" value="Unassembled WGS sequence"/>
</dbReference>
<dbReference type="InterPro" id="IPR018483">
    <property type="entry name" value="Carb_kinase_FGGY_CS"/>
</dbReference>
<keyword evidence="7" id="KW-1185">Reference proteome</keyword>
<organism evidence="6 7">
    <name type="scientific">Listeria aquatica FSL S10-1188</name>
    <dbReference type="NCBI Taxonomy" id="1265818"/>
    <lineage>
        <taxon>Bacteria</taxon>
        <taxon>Bacillati</taxon>
        <taxon>Bacillota</taxon>
        <taxon>Bacilli</taxon>
        <taxon>Bacillales</taxon>
        <taxon>Listeriaceae</taxon>
        <taxon>Listeria</taxon>
    </lineage>
</organism>
<evidence type="ECO:0000256" key="2">
    <source>
        <dbReference type="ARBA" id="ARBA00022553"/>
    </source>
</evidence>
<dbReference type="AlphaFoldDB" id="W7BFA1"/>
<sequence>MACYIGVDLGTSSIKMIAARGDGTILATTTSPFSILSEEPLYSEENPQDWLQAFDDAFSQLLLEVPQLASDLEAISFSGQMHSLVLLDDEGKPLRNAILWNDTRTVAEVGFLNETYLEHLLEVEKNRALEGFTLPKLLWVKRNERELFERTWKFMMPKDYLVYYLTGEVFTDRSDASGTILYDVKRHTWDLSLLEELGIDAKKCPRIAESLDTVGQLKPALKKEI</sequence>
<dbReference type="PROSITE" id="PS00933">
    <property type="entry name" value="FGGY_KINASES_1"/>
    <property type="match status" value="1"/>
</dbReference>
<dbReference type="GO" id="GO:0016773">
    <property type="term" value="F:phosphotransferase activity, alcohol group as acceptor"/>
    <property type="evidence" value="ECO:0007669"/>
    <property type="project" value="InterPro"/>
</dbReference>
<evidence type="ECO:0000256" key="3">
    <source>
        <dbReference type="ARBA" id="ARBA00022679"/>
    </source>
</evidence>
<dbReference type="Gene3D" id="3.30.420.40">
    <property type="match status" value="1"/>
</dbReference>
<dbReference type="InterPro" id="IPR043129">
    <property type="entry name" value="ATPase_NBD"/>
</dbReference>
<evidence type="ECO:0000259" key="5">
    <source>
        <dbReference type="Pfam" id="PF00370"/>
    </source>
</evidence>
<evidence type="ECO:0000256" key="4">
    <source>
        <dbReference type="ARBA" id="ARBA00022777"/>
    </source>
</evidence>